<evidence type="ECO:0000313" key="1">
    <source>
        <dbReference type="EMBL" id="KAH7938526.1"/>
    </source>
</evidence>
<accession>A0ACB8CCC7</accession>
<evidence type="ECO:0000313" key="2">
    <source>
        <dbReference type="Proteomes" id="UP000821865"/>
    </source>
</evidence>
<gene>
    <name evidence="1" type="ORF">HPB49_024923</name>
</gene>
<dbReference type="Proteomes" id="UP000821865">
    <property type="component" value="Chromosome 8"/>
</dbReference>
<keyword evidence="2" id="KW-1185">Reference proteome</keyword>
<proteinExistence type="predicted"/>
<dbReference type="EMBL" id="CM023477">
    <property type="protein sequence ID" value="KAH7938526.1"/>
    <property type="molecule type" value="Genomic_DNA"/>
</dbReference>
<comment type="caution">
    <text evidence="1">The sequence shown here is derived from an EMBL/GenBank/DDBJ whole genome shotgun (WGS) entry which is preliminary data.</text>
</comment>
<name>A0ACB8CCC7_DERSI</name>
<reference evidence="1" key="1">
    <citation type="submission" date="2020-05" db="EMBL/GenBank/DDBJ databases">
        <title>Large-scale comparative analyses of tick genomes elucidate their genetic diversity and vector capacities.</title>
        <authorList>
            <person name="Jia N."/>
            <person name="Wang J."/>
            <person name="Shi W."/>
            <person name="Du L."/>
            <person name="Sun Y."/>
            <person name="Zhan W."/>
            <person name="Jiang J."/>
            <person name="Wang Q."/>
            <person name="Zhang B."/>
            <person name="Ji P."/>
            <person name="Sakyi L.B."/>
            <person name="Cui X."/>
            <person name="Yuan T."/>
            <person name="Jiang B."/>
            <person name="Yang W."/>
            <person name="Lam T.T.-Y."/>
            <person name="Chang Q."/>
            <person name="Ding S."/>
            <person name="Wang X."/>
            <person name="Zhu J."/>
            <person name="Ruan X."/>
            <person name="Zhao L."/>
            <person name="Wei J."/>
            <person name="Que T."/>
            <person name="Du C."/>
            <person name="Cheng J."/>
            <person name="Dai P."/>
            <person name="Han X."/>
            <person name="Huang E."/>
            <person name="Gao Y."/>
            <person name="Liu J."/>
            <person name="Shao H."/>
            <person name="Ye R."/>
            <person name="Li L."/>
            <person name="Wei W."/>
            <person name="Wang X."/>
            <person name="Wang C."/>
            <person name="Yang T."/>
            <person name="Huo Q."/>
            <person name="Li W."/>
            <person name="Guo W."/>
            <person name="Chen H."/>
            <person name="Zhou L."/>
            <person name="Ni X."/>
            <person name="Tian J."/>
            <person name="Zhou Y."/>
            <person name="Sheng Y."/>
            <person name="Liu T."/>
            <person name="Pan Y."/>
            <person name="Xia L."/>
            <person name="Li J."/>
            <person name="Zhao F."/>
            <person name="Cao W."/>
        </authorList>
    </citation>
    <scope>NUCLEOTIDE SEQUENCE</scope>
    <source>
        <strain evidence="1">Dsil-2018</strain>
    </source>
</reference>
<organism evidence="1 2">
    <name type="scientific">Dermacentor silvarum</name>
    <name type="common">Tick</name>
    <dbReference type="NCBI Taxonomy" id="543639"/>
    <lineage>
        <taxon>Eukaryota</taxon>
        <taxon>Metazoa</taxon>
        <taxon>Ecdysozoa</taxon>
        <taxon>Arthropoda</taxon>
        <taxon>Chelicerata</taxon>
        <taxon>Arachnida</taxon>
        <taxon>Acari</taxon>
        <taxon>Parasitiformes</taxon>
        <taxon>Ixodida</taxon>
        <taxon>Ixodoidea</taxon>
        <taxon>Ixodidae</taxon>
        <taxon>Rhipicephalinae</taxon>
        <taxon>Dermacentor</taxon>
    </lineage>
</organism>
<sequence>MKRTEFYWITDKADDVMQAVATRFRKKPRRSQEPHVPWFITGNASPAATPGIGMTTFQRHHVSATTYAPEGVGAASSSGGAAAVMNSGASGQMDAASQAMPIRGSGHLPSLSAVPVLVKVTDLSEWSASI</sequence>
<protein>
    <submittedName>
        <fullName evidence="1">Uncharacterized protein</fullName>
    </submittedName>
</protein>